<dbReference type="RefSeq" id="WP_145861361.1">
    <property type="nucleotide sequence ID" value="NZ_RPFW01000009.1"/>
</dbReference>
<comment type="caution">
    <text evidence="1">The sequence shown here is derived from an EMBL/GenBank/DDBJ whole genome shotgun (WGS) entry which is preliminary data.</text>
</comment>
<evidence type="ECO:0000313" key="2">
    <source>
        <dbReference type="Proteomes" id="UP000460272"/>
    </source>
</evidence>
<keyword evidence="2" id="KW-1185">Reference proteome</keyword>
<sequence>MTARRAVLDGLARDDDILEVLSGLVPLHPRNDTFPGEVFLHLAADALEWCGASRAEPLALEGLRERFLPECAFRGRQDA</sequence>
<accession>A0A6P2BN63</accession>
<dbReference type="EMBL" id="RPFW01000009">
    <property type="protein sequence ID" value="TVZ00499.1"/>
    <property type="molecule type" value="Genomic_DNA"/>
</dbReference>
<reference evidence="1 2" key="1">
    <citation type="submission" date="2018-11" db="EMBL/GenBank/DDBJ databases">
        <title>Trebonia kvetii gen.nov., sp.nov., a novel acidophilic actinobacterium, and proposal of the new actinobacterial family Treboniaceae fam. nov.</title>
        <authorList>
            <person name="Rapoport D."/>
            <person name="Sagova-Mareckova M."/>
            <person name="Sedlacek I."/>
            <person name="Provaznik J."/>
            <person name="Kralova S."/>
            <person name="Pavlinic D."/>
            <person name="Benes V."/>
            <person name="Kopecky J."/>
        </authorList>
    </citation>
    <scope>NUCLEOTIDE SEQUENCE [LARGE SCALE GENOMIC DNA]</scope>
    <source>
        <strain evidence="1 2">15Tr583</strain>
    </source>
</reference>
<dbReference type="Proteomes" id="UP000460272">
    <property type="component" value="Unassembled WGS sequence"/>
</dbReference>
<gene>
    <name evidence="1" type="ORF">EAS64_38455</name>
</gene>
<dbReference type="OrthoDB" id="5189914at2"/>
<protein>
    <submittedName>
        <fullName evidence="1">Uncharacterized protein</fullName>
    </submittedName>
</protein>
<name>A0A6P2BN63_9ACTN</name>
<proteinExistence type="predicted"/>
<organism evidence="1 2">
    <name type="scientific">Trebonia kvetii</name>
    <dbReference type="NCBI Taxonomy" id="2480626"/>
    <lineage>
        <taxon>Bacteria</taxon>
        <taxon>Bacillati</taxon>
        <taxon>Actinomycetota</taxon>
        <taxon>Actinomycetes</taxon>
        <taxon>Streptosporangiales</taxon>
        <taxon>Treboniaceae</taxon>
        <taxon>Trebonia</taxon>
    </lineage>
</organism>
<dbReference type="AlphaFoldDB" id="A0A6P2BN63"/>
<evidence type="ECO:0000313" key="1">
    <source>
        <dbReference type="EMBL" id="TVZ00499.1"/>
    </source>
</evidence>